<evidence type="ECO:0000259" key="3">
    <source>
        <dbReference type="Pfam" id="PF03572"/>
    </source>
</evidence>
<evidence type="ECO:0000256" key="1">
    <source>
        <dbReference type="SAM" id="MobiDB-lite"/>
    </source>
</evidence>
<dbReference type="Pfam" id="PF03572">
    <property type="entry name" value="Peptidase_S41"/>
    <property type="match status" value="1"/>
</dbReference>
<name>A0ABU9JTG2_9GAMM</name>
<protein>
    <submittedName>
        <fullName evidence="4">S41 family peptidase</fullName>
    </submittedName>
</protein>
<organism evidence="4 5">
    <name type="scientific">Stenotrophomonas bentonitica</name>
    <dbReference type="NCBI Taxonomy" id="1450134"/>
    <lineage>
        <taxon>Bacteria</taxon>
        <taxon>Pseudomonadati</taxon>
        <taxon>Pseudomonadota</taxon>
        <taxon>Gammaproteobacteria</taxon>
        <taxon>Lysobacterales</taxon>
        <taxon>Lysobacteraceae</taxon>
        <taxon>Stenotrophomonas</taxon>
    </lineage>
</organism>
<dbReference type="Proteomes" id="UP001455088">
    <property type="component" value="Unassembled WGS sequence"/>
</dbReference>
<keyword evidence="2" id="KW-0732">Signal</keyword>
<feature type="signal peptide" evidence="2">
    <location>
        <begin position="1"/>
        <end position="22"/>
    </location>
</feature>
<comment type="caution">
    <text evidence="4">The sequence shown here is derived from an EMBL/GenBank/DDBJ whole genome shotgun (WGS) entry which is preliminary data.</text>
</comment>
<feature type="region of interest" description="Disordered" evidence="1">
    <location>
        <begin position="88"/>
        <end position="117"/>
    </location>
</feature>
<sequence length="340" mass="36035">MIAGRGWLLMVALATASGAAHAQEVPSAEAQARILDLLQQQSLYRDRVDWSKARAELAAARDPAQTRRLLDDVIQRSSGGHGRWISASQLRTESKRAPATQAAMGAAPLQTEDASTGPTARLGWINVGAYMDDQTQPQEVQYQARKQAAIALQARIQAQDDGNRCGWVVDLRGNSGGNMWPMLLGLGPLLGDAKGSDPVGMSLRADKQQPWAYRDGAIWSDGNGMLGSSNTRYTLRHPGAPVAVLFGPRTASSGEASVLAFRGRAASRSFGQPSAGYSTSNTPQRLPDGSLLLLTGSVMADRNGVGDGNRLQPDVIVAEGQDATTAAQAWLLAQPACKLP</sequence>
<accession>A0ABU9JTG2</accession>
<gene>
    <name evidence="4" type="ORF">AAE039_17555</name>
</gene>
<feature type="compositionally biased region" description="Low complexity" evidence="1">
    <location>
        <begin position="97"/>
        <end position="107"/>
    </location>
</feature>
<dbReference type="Gene3D" id="3.90.226.10">
    <property type="entry name" value="2-enoyl-CoA Hydratase, Chain A, domain 1"/>
    <property type="match status" value="1"/>
</dbReference>
<dbReference type="InterPro" id="IPR029045">
    <property type="entry name" value="ClpP/crotonase-like_dom_sf"/>
</dbReference>
<dbReference type="RefSeq" id="WP_102789403.1">
    <property type="nucleotide sequence ID" value="NZ_JBBYHY010000010.1"/>
</dbReference>
<dbReference type="InterPro" id="IPR005151">
    <property type="entry name" value="Tail-specific_protease"/>
</dbReference>
<feature type="domain" description="Tail specific protease" evidence="3">
    <location>
        <begin position="152"/>
        <end position="316"/>
    </location>
</feature>
<feature type="chain" id="PRO_5047260760" evidence="2">
    <location>
        <begin position="23"/>
        <end position="340"/>
    </location>
</feature>
<evidence type="ECO:0000313" key="5">
    <source>
        <dbReference type="Proteomes" id="UP001455088"/>
    </source>
</evidence>
<proteinExistence type="predicted"/>
<reference evidence="4 5" key="1">
    <citation type="submission" date="2024-04" db="EMBL/GenBank/DDBJ databases">
        <title>Bacterial endophytes with biocontrol capabilities against important plant pathogens.</title>
        <authorList>
            <person name="Alayande K.A."/>
        </authorList>
    </citation>
    <scope>NUCLEOTIDE SEQUENCE [LARGE SCALE GENOMIC DNA]</scope>
    <source>
        <strain evidence="4 5">KV22</strain>
    </source>
</reference>
<keyword evidence="5" id="KW-1185">Reference proteome</keyword>
<evidence type="ECO:0000256" key="2">
    <source>
        <dbReference type="SAM" id="SignalP"/>
    </source>
</evidence>
<dbReference type="EMBL" id="JBBYHY010000010">
    <property type="protein sequence ID" value="MEL3955366.1"/>
    <property type="molecule type" value="Genomic_DNA"/>
</dbReference>
<dbReference type="SUPFAM" id="SSF52096">
    <property type="entry name" value="ClpP/crotonase"/>
    <property type="match status" value="1"/>
</dbReference>
<evidence type="ECO:0000313" key="4">
    <source>
        <dbReference type="EMBL" id="MEL3955366.1"/>
    </source>
</evidence>